<evidence type="ECO:0000313" key="2">
    <source>
        <dbReference type="Proteomes" id="UP000236752"/>
    </source>
</evidence>
<name>A0A1H5TCF5_9RHOB</name>
<gene>
    <name evidence="1" type="ORF">SAMN04488045_0545</name>
</gene>
<accession>A0A1H5TCF5</accession>
<reference evidence="1 2" key="1">
    <citation type="submission" date="2016-10" db="EMBL/GenBank/DDBJ databases">
        <authorList>
            <person name="de Groot N.N."/>
        </authorList>
    </citation>
    <scope>NUCLEOTIDE SEQUENCE [LARGE SCALE GENOMIC DNA]</scope>
    <source>
        <strain evidence="1 2">DSM 26915</strain>
    </source>
</reference>
<sequence length="84" mass="9661">MQGLTHWAAEAALMDRSICMQTLIEPYPKQLRSRQTNRRRAITLRQFALDPPLPEISHRKTYGVISEKLAVADTISSEIYPHLE</sequence>
<proteinExistence type="predicted"/>
<dbReference type="EMBL" id="FNUZ01000001">
    <property type="protein sequence ID" value="SEF59697.1"/>
    <property type="molecule type" value="Genomic_DNA"/>
</dbReference>
<dbReference type="Proteomes" id="UP000236752">
    <property type="component" value="Unassembled WGS sequence"/>
</dbReference>
<evidence type="ECO:0000313" key="1">
    <source>
        <dbReference type="EMBL" id="SEF59697.1"/>
    </source>
</evidence>
<organism evidence="1 2">
    <name type="scientific">Thalassococcus halodurans</name>
    <dbReference type="NCBI Taxonomy" id="373675"/>
    <lineage>
        <taxon>Bacteria</taxon>
        <taxon>Pseudomonadati</taxon>
        <taxon>Pseudomonadota</taxon>
        <taxon>Alphaproteobacteria</taxon>
        <taxon>Rhodobacterales</taxon>
        <taxon>Roseobacteraceae</taxon>
        <taxon>Thalassococcus</taxon>
    </lineage>
</organism>
<protein>
    <submittedName>
        <fullName evidence="1">Uncharacterized protein</fullName>
    </submittedName>
</protein>
<keyword evidence="2" id="KW-1185">Reference proteome</keyword>
<dbReference type="AlphaFoldDB" id="A0A1H5TCF5"/>